<dbReference type="EMBL" id="JBEPNW010000002">
    <property type="protein sequence ID" value="MET3869267.1"/>
    <property type="molecule type" value="Genomic_DNA"/>
</dbReference>
<dbReference type="SUPFAM" id="SSF53756">
    <property type="entry name" value="UDP-Glycosyltransferase/glycogen phosphorylase"/>
    <property type="match status" value="1"/>
</dbReference>
<proteinExistence type="predicted"/>
<reference evidence="3 4" key="1">
    <citation type="submission" date="2024-06" db="EMBL/GenBank/DDBJ databases">
        <title>Genomics of switchgrass bacterial isolates.</title>
        <authorList>
            <person name="Shade A."/>
        </authorList>
    </citation>
    <scope>NUCLEOTIDE SEQUENCE [LARGE SCALE GENOMIC DNA]</scope>
    <source>
        <strain evidence="3 4">PvP084</strain>
    </source>
</reference>
<dbReference type="Pfam" id="PF00534">
    <property type="entry name" value="Glycos_transf_1"/>
    <property type="match status" value="1"/>
</dbReference>
<evidence type="ECO:0000313" key="4">
    <source>
        <dbReference type="Proteomes" id="UP001549119"/>
    </source>
</evidence>
<name>A0ABV2NRW1_9HYPH</name>
<dbReference type="Proteomes" id="UP001549119">
    <property type="component" value="Unassembled WGS sequence"/>
</dbReference>
<accession>A0ABV2NRW1</accession>
<evidence type="ECO:0000256" key="1">
    <source>
        <dbReference type="ARBA" id="ARBA00022679"/>
    </source>
</evidence>
<organism evidence="3 4">
    <name type="scientific">Methylobacterium radiotolerans</name>
    <dbReference type="NCBI Taxonomy" id="31998"/>
    <lineage>
        <taxon>Bacteria</taxon>
        <taxon>Pseudomonadati</taxon>
        <taxon>Pseudomonadota</taxon>
        <taxon>Alphaproteobacteria</taxon>
        <taxon>Hyphomicrobiales</taxon>
        <taxon>Methylobacteriaceae</taxon>
        <taxon>Methylobacterium</taxon>
    </lineage>
</organism>
<sequence length="427" mass="48694">MMPNLFRAPRGADFTPDRAFHRIKDYFAAPSAPGPRLVMDVSTAMRWIGRNAVGIVRTEREIAKHLVTSGHDVELVYYDRDNLEFRVLTEAQWTDLLPDMRTYSRKRSTLPNYNALFLFQENDILVSAGLQWDIEFLNIVYRSKKSLNFKVVQLIYDLIPIDMPEYCAPGMDVLFPRFIMDTVWTADVVYAISESTKTAFVEYAKTLKAARIPPVRRIRLGCDIPQQATPDRGFGGLQPGRFVLYVSTIEPRKNHRMLFDIWRLLSKRLGDRLPKLVLVGSRGWNTDNFIANAEACLALYPDKITILESVADEDLNWMYSNAYFTVYPSLHEGWGLPIAESLARGTPCIASDSSSMPEAADTFCQLIDPYDFVGWKSAIEAYITQPHLVAEARETIRSSYRTVTWDEAIRAFVADLTMISNRMVGRA</sequence>
<evidence type="ECO:0000313" key="3">
    <source>
        <dbReference type="EMBL" id="MET3869267.1"/>
    </source>
</evidence>
<protein>
    <submittedName>
        <fullName evidence="3">Glycosyltransferase involved in cell wall biosynthesis</fullName>
    </submittedName>
</protein>
<evidence type="ECO:0000259" key="2">
    <source>
        <dbReference type="Pfam" id="PF00534"/>
    </source>
</evidence>
<dbReference type="CDD" id="cd03809">
    <property type="entry name" value="GT4_MtfB-like"/>
    <property type="match status" value="1"/>
</dbReference>
<keyword evidence="4" id="KW-1185">Reference proteome</keyword>
<dbReference type="RefSeq" id="WP_209650216.1">
    <property type="nucleotide sequence ID" value="NZ_JBEPNV010000001.1"/>
</dbReference>
<dbReference type="InterPro" id="IPR001296">
    <property type="entry name" value="Glyco_trans_1"/>
</dbReference>
<dbReference type="Gene3D" id="3.40.50.2000">
    <property type="entry name" value="Glycogen Phosphorylase B"/>
    <property type="match status" value="1"/>
</dbReference>
<gene>
    <name evidence="3" type="ORF">ABIC20_006576</name>
</gene>
<comment type="caution">
    <text evidence="3">The sequence shown here is derived from an EMBL/GenBank/DDBJ whole genome shotgun (WGS) entry which is preliminary data.</text>
</comment>
<dbReference type="PANTHER" id="PTHR46401:SF2">
    <property type="entry name" value="GLYCOSYLTRANSFERASE WBBK-RELATED"/>
    <property type="match status" value="1"/>
</dbReference>
<dbReference type="PANTHER" id="PTHR46401">
    <property type="entry name" value="GLYCOSYLTRANSFERASE WBBK-RELATED"/>
    <property type="match status" value="1"/>
</dbReference>
<keyword evidence="1" id="KW-0808">Transferase</keyword>
<feature type="domain" description="Glycosyl transferase family 1" evidence="2">
    <location>
        <begin position="241"/>
        <end position="392"/>
    </location>
</feature>